<comment type="similarity">
    <text evidence="1">Belongs to the DprA/Smf family.</text>
</comment>
<dbReference type="PANTHER" id="PTHR43022">
    <property type="entry name" value="PROTEIN SMF"/>
    <property type="match status" value="1"/>
</dbReference>
<gene>
    <name evidence="3" type="ORF">HNQ61_001635</name>
</gene>
<evidence type="ECO:0000256" key="1">
    <source>
        <dbReference type="ARBA" id="ARBA00006525"/>
    </source>
</evidence>
<sequence>MKTTSDAYELLCVLQWPKIGPATALDLLRRKKAEDSVLEAAEQRFPGVDAAQRQVARDRAEQIIERCSDLGLAVLGYDDASFPVRLRTIPDVPAIIYVRGDPGVLHYPSLAVVGTRQVSSAGARAAELIARFLARRSFNVVSGLALGVDMHAHVGALEANGITTAVLAHGLDRVAPSSHRALAERIVDSGGALVSEHPPGVPPRPAEFVRRNRLQSGLSLGSVVVESGVTGGSMHQARFTCDQKRRLFTVLAESDETRGDLNEAGARHLIDTLGAVPLRGTRDLARELTMLEVPLPQSEPPQVHMEW</sequence>
<keyword evidence="4" id="KW-1185">Reference proteome</keyword>
<organism evidence="3 4">
    <name type="scientific">Longimicrobium terrae</name>
    <dbReference type="NCBI Taxonomy" id="1639882"/>
    <lineage>
        <taxon>Bacteria</taxon>
        <taxon>Pseudomonadati</taxon>
        <taxon>Gemmatimonadota</taxon>
        <taxon>Longimicrobiia</taxon>
        <taxon>Longimicrobiales</taxon>
        <taxon>Longimicrobiaceae</taxon>
        <taxon>Longimicrobium</taxon>
    </lineage>
</organism>
<evidence type="ECO:0000313" key="4">
    <source>
        <dbReference type="Proteomes" id="UP000582837"/>
    </source>
</evidence>
<dbReference type="Pfam" id="PF02481">
    <property type="entry name" value="DNA_processg_A"/>
    <property type="match status" value="1"/>
</dbReference>
<dbReference type="EMBL" id="JACHIA010000003">
    <property type="protein sequence ID" value="MBB6070018.1"/>
    <property type="molecule type" value="Genomic_DNA"/>
</dbReference>
<dbReference type="Gene3D" id="3.40.50.450">
    <property type="match status" value="1"/>
</dbReference>
<evidence type="ECO:0000313" key="3">
    <source>
        <dbReference type="EMBL" id="MBB6070018.1"/>
    </source>
</evidence>
<dbReference type="Proteomes" id="UP000582837">
    <property type="component" value="Unassembled WGS sequence"/>
</dbReference>
<evidence type="ECO:0000259" key="2">
    <source>
        <dbReference type="Pfam" id="PF02481"/>
    </source>
</evidence>
<dbReference type="SUPFAM" id="SSF102405">
    <property type="entry name" value="MCP/YpsA-like"/>
    <property type="match status" value="1"/>
</dbReference>
<dbReference type="RefSeq" id="WP_170039718.1">
    <property type="nucleotide sequence ID" value="NZ_JABDTL010000002.1"/>
</dbReference>
<comment type="caution">
    <text evidence="3">The sequence shown here is derived from an EMBL/GenBank/DDBJ whole genome shotgun (WGS) entry which is preliminary data.</text>
</comment>
<name>A0A841GVX5_9BACT</name>
<proteinExistence type="inferred from homology"/>
<accession>A0A841GVX5</accession>
<dbReference type="PANTHER" id="PTHR43022:SF1">
    <property type="entry name" value="PROTEIN SMF"/>
    <property type="match status" value="1"/>
</dbReference>
<reference evidence="3 4" key="1">
    <citation type="submission" date="2020-08" db="EMBL/GenBank/DDBJ databases">
        <title>Genomic Encyclopedia of Type Strains, Phase IV (KMG-IV): sequencing the most valuable type-strain genomes for metagenomic binning, comparative biology and taxonomic classification.</title>
        <authorList>
            <person name="Goeker M."/>
        </authorList>
    </citation>
    <scope>NUCLEOTIDE SEQUENCE [LARGE SCALE GENOMIC DNA]</scope>
    <source>
        <strain evidence="3 4">DSM 29007</strain>
    </source>
</reference>
<dbReference type="InterPro" id="IPR057666">
    <property type="entry name" value="DrpA_SLOG"/>
</dbReference>
<feature type="domain" description="Smf/DprA SLOG" evidence="2">
    <location>
        <begin position="74"/>
        <end position="287"/>
    </location>
</feature>
<dbReference type="GO" id="GO:0009294">
    <property type="term" value="P:DNA-mediated transformation"/>
    <property type="evidence" value="ECO:0007669"/>
    <property type="project" value="InterPro"/>
</dbReference>
<dbReference type="AlphaFoldDB" id="A0A841GVX5"/>
<protein>
    <submittedName>
        <fullName evidence="3">DNA processing protein</fullName>
    </submittedName>
</protein>
<dbReference type="InterPro" id="IPR003488">
    <property type="entry name" value="DprA"/>
</dbReference>